<dbReference type="InterPro" id="IPR017642">
    <property type="entry name" value="DNA_S_mod_DndB"/>
</dbReference>
<dbReference type="AlphaFoldDB" id="A0A1U7GVM1"/>
<protein>
    <recommendedName>
        <fullName evidence="3">DGQHR domain-containing protein</fullName>
    </recommendedName>
</protein>
<dbReference type="Proteomes" id="UP000186391">
    <property type="component" value="Unassembled WGS sequence"/>
</dbReference>
<dbReference type="InterPro" id="IPR017601">
    <property type="entry name" value="DGQHR-contain_dom"/>
</dbReference>
<dbReference type="OrthoDB" id="415825at2"/>
<gene>
    <name evidence="1" type="ORF">NIES592_18525</name>
</gene>
<reference evidence="1 2" key="1">
    <citation type="submission" date="2016-11" db="EMBL/GenBank/DDBJ databases">
        <title>Draft Genome Sequences of Nine Cyanobacterial Strains from Diverse Habitats.</title>
        <authorList>
            <person name="Zhu T."/>
            <person name="Hou S."/>
            <person name="Lu X."/>
            <person name="Hess W.R."/>
        </authorList>
    </citation>
    <scope>NUCLEOTIDE SEQUENCE [LARGE SCALE GENOMIC DNA]</scope>
    <source>
        <strain evidence="1 2">NIES-592</strain>
    </source>
</reference>
<evidence type="ECO:0000313" key="1">
    <source>
        <dbReference type="EMBL" id="OKH12209.1"/>
    </source>
</evidence>
<dbReference type="NCBIfam" id="TIGR03187">
    <property type="entry name" value="DGQHR"/>
    <property type="match status" value="2"/>
</dbReference>
<dbReference type="Pfam" id="PF14072">
    <property type="entry name" value="DndB"/>
    <property type="match status" value="1"/>
</dbReference>
<organism evidence="1 2">
    <name type="scientific">Fischerella major NIES-592</name>
    <dbReference type="NCBI Taxonomy" id="210994"/>
    <lineage>
        <taxon>Bacteria</taxon>
        <taxon>Bacillati</taxon>
        <taxon>Cyanobacteriota</taxon>
        <taxon>Cyanophyceae</taxon>
        <taxon>Nostocales</taxon>
        <taxon>Hapalosiphonaceae</taxon>
        <taxon>Fischerella</taxon>
    </lineage>
</organism>
<evidence type="ECO:0008006" key="3">
    <source>
        <dbReference type="Google" id="ProtNLM"/>
    </source>
</evidence>
<accession>A0A1U7GVM1</accession>
<keyword evidence="2" id="KW-1185">Reference proteome</keyword>
<dbReference type="RefSeq" id="WP_073556525.1">
    <property type="nucleotide sequence ID" value="NZ_MRCA01000012.1"/>
</dbReference>
<comment type="caution">
    <text evidence="1">The sequence shown here is derived from an EMBL/GenBank/DDBJ whole genome shotgun (WGS) entry which is preliminary data.</text>
</comment>
<proteinExistence type="predicted"/>
<evidence type="ECO:0000313" key="2">
    <source>
        <dbReference type="Proteomes" id="UP000186391"/>
    </source>
</evidence>
<sequence>MKQTTANPTADIASEYLERENKDKQVLALLLEKFLNQRDQILVQKTEMGGTEAYVGSVTLEWFAGRVRFASALPLLQPKYNSQTENIEIDAESIDEIQQRPLDWSRQLPLAQYLAARKNHKFPPVLVVINQPWADNPQAAEWDRQGCAVKSTTDFTPLDKEGKVGLLNISEENVTIYALDGQHRLMGVQGLMELLKTGKLQRYKKDKSPDDTFIEVADLIEQYHVQPAHLQSLPKEKIGIEFICAVEKGETREQARRRVRSIFVHVNLMAAPLTKGQLAQLNEDDGFSIVARKIAVTHPLLEQQETRKPRVNWNSATVAAKSTVLTTLQALKDMSERYLGQKFPHWKPLDKGLIPMRPEDEELEKGLQEFHKLFDYLASLPSYKILEDEDTPALRRFSFEKDGGEGNMLLRPVGQVALAQALGILVFRKEFKLEDIFKKLRKFDQQGGFSGMEYPQSLWYGVLYDPNKKRVQVAGRDLAAKLLIYILGGIQDQMERAELRKALANARTIEDKTIGFDGKFVEPKQVGLPVIL</sequence>
<name>A0A1U7GVM1_9CYAN</name>
<dbReference type="CDD" id="cd16414">
    <property type="entry name" value="dndB_like"/>
    <property type="match status" value="1"/>
</dbReference>
<dbReference type="EMBL" id="MRCA01000012">
    <property type="protein sequence ID" value="OKH12209.1"/>
    <property type="molecule type" value="Genomic_DNA"/>
</dbReference>